<keyword evidence="4 7" id="KW-1133">Transmembrane helix</keyword>
<evidence type="ECO:0000256" key="1">
    <source>
        <dbReference type="ARBA" id="ARBA00004651"/>
    </source>
</evidence>
<reference evidence="8 9" key="1">
    <citation type="submission" date="2007-03" db="EMBL/GenBank/DDBJ databases">
        <authorList>
            <person name="Fulton L."/>
            <person name="Clifton S."/>
            <person name="Fulton B."/>
            <person name="Xu J."/>
            <person name="Minx P."/>
            <person name="Pepin K.H."/>
            <person name="Johnson M."/>
            <person name="Thiruvilangam P."/>
            <person name="Bhonagiri V."/>
            <person name="Nash W.E."/>
            <person name="Mardis E.R."/>
            <person name="Wilson R.K."/>
        </authorList>
    </citation>
    <scope>NUCLEOTIDE SEQUENCE [LARGE SCALE GENOMIC DNA]</scope>
    <source>
        <strain evidence="8 9">ATCC 27756</strain>
    </source>
</reference>
<feature type="transmembrane region" description="Helical" evidence="7">
    <location>
        <begin position="72"/>
        <end position="94"/>
    </location>
</feature>
<feature type="transmembrane region" description="Helical" evidence="7">
    <location>
        <begin position="225"/>
        <end position="247"/>
    </location>
</feature>
<reference evidence="8 9" key="2">
    <citation type="submission" date="2007-04" db="EMBL/GenBank/DDBJ databases">
        <title>Draft genome sequence of Ruminococcus torques (ATCC 27756).</title>
        <authorList>
            <person name="Sudarsanam P."/>
            <person name="Ley R."/>
            <person name="Guruge J."/>
            <person name="Turnbaugh P.J."/>
            <person name="Mahowald M."/>
            <person name="Liep D."/>
            <person name="Gordon J."/>
        </authorList>
    </citation>
    <scope>NUCLEOTIDE SEQUENCE [LARGE SCALE GENOMIC DNA]</scope>
    <source>
        <strain evidence="8 9">ATCC 27756</strain>
    </source>
</reference>
<comment type="subcellular location">
    <subcellularLocation>
        <location evidence="1">Cell membrane</location>
        <topology evidence="1">Multi-pass membrane protein</topology>
    </subcellularLocation>
</comment>
<evidence type="ECO:0000256" key="3">
    <source>
        <dbReference type="ARBA" id="ARBA00022692"/>
    </source>
</evidence>
<feature type="transmembrane region" description="Helical" evidence="7">
    <location>
        <begin position="526"/>
        <end position="546"/>
    </location>
</feature>
<sequence>MFSGSGSLDKRRTTMGDTQANQRKKTRGEDYIAQGSILAVAVVITKIIGVVYRIPLTNILGDEGNGFYGYAYQVYAIALMLSSLSLPTAVSKLVSVRMAVGQRRNAFRVFLCSLIFAVSVGIIISLAIFLGAGAISEHMMKAPFSVYALKVLSPGLLIVAVMAVLRGYFQGLGTMVPTAVSQIIEQIINAVVSIVGASVLFGMGSRAGEKAGEELLGPAYGAAGGTLGTVIGAAAGLLFLLFVLWIFKGGIRRQIQRDHTKGKESYSHILKILVMTAIPVIFSTAIYNINQILDLTVFNHIMDAQGFTESEYMALQGIYTGKYDPLINVPMSIPYALSTSIVPALTTVVMARNRKKTHYQIDQTLRLTTIITLPSCVGFLVLASPLMVLLYNDAGKVPAQLLMLGSVVIILYGWSTITNAVLQGLNYLSSPAKNAAAALVVHLGALVLMLTVFKLNVYALVGSNIVFAVIMCVLNQRKIRQVCGFRINIRRTFVKPLIASAIMGVITYAVHFGLHRLIGGRVIPTVLAIIVAVIVYGVLILKLGALSEKDIQALPMGTRILRGCQALKLMPPSEE</sequence>
<dbReference type="Proteomes" id="UP000003577">
    <property type="component" value="Unassembled WGS sequence"/>
</dbReference>
<protein>
    <submittedName>
        <fullName evidence="8">Putative stage V sporulation protein B</fullName>
    </submittedName>
</protein>
<feature type="transmembrane region" description="Helical" evidence="7">
    <location>
        <begin position="496"/>
        <end position="514"/>
    </location>
</feature>
<evidence type="ECO:0000256" key="4">
    <source>
        <dbReference type="ARBA" id="ARBA00022989"/>
    </source>
</evidence>
<dbReference type="PIRSF" id="PIRSF038958">
    <property type="entry name" value="PG_synth_SpoVB"/>
    <property type="match status" value="1"/>
</dbReference>
<keyword evidence="2" id="KW-1003">Cell membrane</keyword>
<feature type="transmembrane region" description="Helical" evidence="7">
    <location>
        <begin position="31"/>
        <end position="52"/>
    </location>
</feature>
<dbReference type="Pfam" id="PF01943">
    <property type="entry name" value="Polysacc_synt"/>
    <property type="match status" value="1"/>
</dbReference>
<evidence type="ECO:0000256" key="2">
    <source>
        <dbReference type="ARBA" id="ARBA00022475"/>
    </source>
</evidence>
<feature type="transmembrane region" description="Helical" evidence="7">
    <location>
        <begin position="333"/>
        <end position="351"/>
    </location>
</feature>
<evidence type="ECO:0000256" key="5">
    <source>
        <dbReference type="ARBA" id="ARBA00023136"/>
    </source>
</evidence>
<feature type="transmembrane region" description="Helical" evidence="7">
    <location>
        <begin position="371"/>
        <end position="391"/>
    </location>
</feature>
<dbReference type="AlphaFoldDB" id="A5KR25"/>
<feature type="transmembrane region" description="Helical" evidence="7">
    <location>
        <begin position="434"/>
        <end position="451"/>
    </location>
</feature>
<dbReference type="GO" id="GO:0005886">
    <property type="term" value="C:plasma membrane"/>
    <property type="evidence" value="ECO:0007669"/>
    <property type="project" value="UniProtKB-SubCell"/>
</dbReference>
<feature type="transmembrane region" description="Helical" evidence="7">
    <location>
        <begin position="397"/>
        <end position="422"/>
    </location>
</feature>
<proteinExistence type="predicted"/>
<feature type="region of interest" description="Disordered" evidence="6">
    <location>
        <begin position="1"/>
        <end position="22"/>
    </location>
</feature>
<evidence type="ECO:0000313" key="8">
    <source>
        <dbReference type="EMBL" id="EDK23124.1"/>
    </source>
</evidence>
<evidence type="ECO:0000313" key="9">
    <source>
        <dbReference type="Proteomes" id="UP000003577"/>
    </source>
</evidence>
<keyword evidence="3 7" id="KW-0812">Transmembrane</keyword>
<name>A5KR25_9FIRM</name>
<evidence type="ECO:0000256" key="6">
    <source>
        <dbReference type="SAM" id="MobiDB-lite"/>
    </source>
</evidence>
<dbReference type="HOGENOM" id="CLU_022017_2_1_9"/>
<dbReference type="InterPro" id="IPR024923">
    <property type="entry name" value="PG_synth_SpoVB"/>
</dbReference>
<feature type="transmembrane region" description="Helical" evidence="7">
    <location>
        <begin position="106"/>
        <end position="132"/>
    </location>
</feature>
<dbReference type="PaxDb" id="411460-RUMTOR_02717"/>
<gene>
    <name evidence="8" type="ORF">RUMTOR_02717</name>
</gene>
<dbReference type="PANTHER" id="PTHR30250:SF21">
    <property type="entry name" value="LIPID II FLIPPASE MURJ"/>
    <property type="match status" value="1"/>
</dbReference>
<comment type="caution">
    <text evidence="8">The sequence shown here is derived from an EMBL/GenBank/DDBJ whole genome shotgun (WGS) entry which is preliminary data.</text>
</comment>
<feature type="transmembrane region" description="Helical" evidence="7">
    <location>
        <begin position="268"/>
        <end position="289"/>
    </location>
</feature>
<dbReference type="EMBL" id="AAVP02000022">
    <property type="protein sequence ID" value="EDK23124.1"/>
    <property type="molecule type" value="Genomic_DNA"/>
</dbReference>
<evidence type="ECO:0000256" key="7">
    <source>
        <dbReference type="SAM" id="Phobius"/>
    </source>
</evidence>
<feature type="transmembrane region" description="Helical" evidence="7">
    <location>
        <begin position="457"/>
        <end position="475"/>
    </location>
</feature>
<dbReference type="InterPro" id="IPR002797">
    <property type="entry name" value="Polysacc_synth"/>
</dbReference>
<dbReference type="InterPro" id="IPR050833">
    <property type="entry name" value="Poly_Biosynth_Transport"/>
</dbReference>
<feature type="transmembrane region" description="Helical" evidence="7">
    <location>
        <begin position="186"/>
        <end position="205"/>
    </location>
</feature>
<dbReference type="CDD" id="cd13124">
    <property type="entry name" value="MATE_SpoVB_like"/>
    <property type="match status" value="1"/>
</dbReference>
<organism evidence="8 9">
    <name type="scientific">[Ruminococcus] torques ATCC 27756</name>
    <dbReference type="NCBI Taxonomy" id="411460"/>
    <lineage>
        <taxon>Bacteria</taxon>
        <taxon>Bacillati</taxon>
        <taxon>Bacillota</taxon>
        <taxon>Clostridia</taxon>
        <taxon>Lachnospirales</taxon>
        <taxon>Lachnospiraceae</taxon>
        <taxon>Mediterraneibacter</taxon>
    </lineage>
</organism>
<feature type="transmembrane region" description="Helical" evidence="7">
    <location>
        <begin position="144"/>
        <end position="165"/>
    </location>
</feature>
<keyword evidence="5 7" id="KW-0472">Membrane</keyword>
<accession>A5KR25</accession>
<dbReference type="PANTHER" id="PTHR30250">
    <property type="entry name" value="PST FAMILY PREDICTED COLANIC ACID TRANSPORTER"/>
    <property type="match status" value="1"/>
</dbReference>